<dbReference type="EMBL" id="JBEPMU010000001">
    <property type="protein sequence ID" value="MET3650685.1"/>
    <property type="molecule type" value="Genomic_DNA"/>
</dbReference>
<gene>
    <name evidence="1" type="ORF">ABIC75_000387</name>
</gene>
<organism evidence="1 2">
    <name type="scientific">Dyella japonica</name>
    <dbReference type="NCBI Taxonomy" id="231455"/>
    <lineage>
        <taxon>Bacteria</taxon>
        <taxon>Pseudomonadati</taxon>
        <taxon>Pseudomonadota</taxon>
        <taxon>Gammaproteobacteria</taxon>
        <taxon>Lysobacterales</taxon>
        <taxon>Rhodanobacteraceae</taxon>
        <taxon>Dyella</taxon>
    </lineage>
</organism>
<dbReference type="Proteomes" id="UP001549184">
    <property type="component" value="Unassembled WGS sequence"/>
</dbReference>
<proteinExistence type="predicted"/>
<reference evidence="1 2" key="1">
    <citation type="submission" date="2024-06" db="EMBL/GenBank/DDBJ databases">
        <title>Sorghum-associated microbial communities from plants grown in Nebraska, USA.</title>
        <authorList>
            <person name="Schachtman D."/>
        </authorList>
    </citation>
    <scope>NUCLEOTIDE SEQUENCE [LARGE SCALE GENOMIC DNA]</scope>
    <source>
        <strain evidence="1 2">1073</strain>
    </source>
</reference>
<keyword evidence="2" id="KW-1185">Reference proteome</keyword>
<evidence type="ECO:0000313" key="2">
    <source>
        <dbReference type="Proteomes" id="UP001549184"/>
    </source>
</evidence>
<protein>
    <submittedName>
        <fullName evidence="1">Lysophospholipase L1-like esterase</fullName>
    </submittedName>
</protein>
<sequence>MSLVATDEYVVDECLIRASASEVDLPGVQVWIGTWGIFRLPYEPGTLPDRYGDTGFHLTEGMVREMAKAIASAIALALLIHEGMGN</sequence>
<name>A0ABV2JPB8_9GAMM</name>
<dbReference type="RefSeq" id="WP_354012174.1">
    <property type="nucleotide sequence ID" value="NZ_JBEPMU010000001.1"/>
</dbReference>
<comment type="caution">
    <text evidence="1">The sequence shown here is derived from an EMBL/GenBank/DDBJ whole genome shotgun (WGS) entry which is preliminary data.</text>
</comment>
<accession>A0ABV2JPB8</accession>
<evidence type="ECO:0000313" key="1">
    <source>
        <dbReference type="EMBL" id="MET3650685.1"/>
    </source>
</evidence>